<comment type="caution">
    <text evidence="5">The sequence shown here is derived from an EMBL/GenBank/DDBJ whole genome shotgun (WGS) entry which is preliminary data.</text>
</comment>
<feature type="domain" description="Pyrrolo-quinoline quinone repeat" evidence="4">
    <location>
        <begin position="159"/>
        <end position="338"/>
    </location>
</feature>
<dbReference type="AlphaFoldDB" id="A0A8T5V2M8"/>
<dbReference type="InterPro" id="IPR015943">
    <property type="entry name" value="WD40/YVTN_repeat-like_dom_sf"/>
</dbReference>
<dbReference type="InterPro" id="IPR011047">
    <property type="entry name" value="Quinoprotein_ADH-like_sf"/>
</dbReference>
<dbReference type="SUPFAM" id="SSF49447">
    <property type="entry name" value="Second domain of Mu2 adaptin subunit (ap50) of ap2 adaptor"/>
    <property type="match status" value="1"/>
</dbReference>
<dbReference type="Pfam" id="PF01345">
    <property type="entry name" value="DUF11"/>
    <property type="match status" value="1"/>
</dbReference>
<protein>
    <submittedName>
        <fullName evidence="5">PQQ-binding-like beta-propeller repeat protein</fullName>
    </submittedName>
</protein>
<feature type="transmembrane region" description="Helical" evidence="2">
    <location>
        <begin position="601"/>
        <end position="618"/>
    </location>
</feature>
<dbReference type="SUPFAM" id="SSF50998">
    <property type="entry name" value="Quinoprotein alcohol dehydrogenase-like"/>
    <property type="match status" value="1"/>
</dbReference>
<dbReference type="Gene3D" id="2.60.40.1170">
    <property type="entry name" value="Mu homology domain, subdomain B"/>
    <property type="match status" value="1"/>
</dbReference>
<sequence length="622" mass="68078">MITKILKFKQFLFILVVVTLVIISFSPTMAASPNTLADNQYPKAMHDNQNTGQSQYTGPQHNNTKWNYTTGNIDSRITYAPSIGPDGTIYMPTRFNNGTNYMANLYALNKDGTKKWNYTINDGIYNENCYNQFVGSPTITADGTIYIINEFHDSTRTYGLLYALNPEGTMKWKYILNEGASVYISGSPAVATDGTIYFSSEFLASDYSSWNGNFYALKPDGTKKWNYTIGNYADSSPAIGSDGTIYFRSDDNNLFAINPDGTKKWNYLLPYGDIRGSPAVATDGTIYLSSNFNNDGILFALNPNGTLKWNYTIKEVTEVFLESSPSIAKDGTIYVGGYFRNGRSVTGNLYAFNPNGTFKWNFKTPLFISREAVIGADGTIYFGDGGAVGTFYALNPNGTKKWSLDVEPTTAGAIDSDGTLYFGIKNGTTDTLYAIQDPKADLYINSWASKANSTVGETIKLTFKVGNNGPNTAQNVVFTLPIPEGMEFVSANTDLGTFTYNPTTRIITWNLGDVVVGDPYLWANVRALNAGTYIFFPRLTTNTYDPTLNQNTQSITFNALNPVPINPINPVPVNPVNPVNPVPVNTAEAANIISMQDTGTPIVPLAIAVISILGGLAANRRK</sequence>
<evidence type="ECO:0000259" key="4">
    <source>
        <dbReference type="Pfam" id="PF13360"/>
    </source>
</evidence>
<dbReference type="InterPro" id="IPR047589">
    <property type="entry name" value="DUF11_rpt"/>
</dbReference>
<reference evidence="6" key="1">
    <citation type="journal article" date="2022" name="Microbiol. Resour. Announc.">
        <title>Draft Genome Sequence of a Methanogenic Archaeon from West Spitsbergen Permafrost.</title>
        <authorList>
            <person name="Trubitsyn V."/>
            <person name="Rivkina E."/>
            <person name="Shcherbakova V."/>
        </authorList>
    </citation>
    <scope>NUCLEOTIDE SEQUENCE [LARGE SCALE GENOMIC DNA]</scope>
    <source>
        <strain evidence="6">VT</strain>
    </source>
</reference>
<feature type="domain" description="DUF11" evidence="3">
    <location>
        <begin position="441"/>
        <end position="556"/>
    </location>
</feature>
<dbReference type="Gene3D" id="2.40.128.630">
    <property type="match status" value="2"/>
</dbReference>
<dbReference type="Proteomes" id="UP000825933">
    <property type="component" value="Unassembled WGS sequence"/>
</dbReference>
<dbReference type="RefSeq" id="WP_223791520.1">
    <property type="nucleotide sequence ID" value="NZ_JAIOUQ010000008.1"/>
</dbReference>
<keyword evidence="6" id="KW-1185">Reference proteome</keyword>
<dbReference type="InterPro" id="IPR036168">
    <property type="entry name" value="AP2_Mu_C_sf"/>
</dbReference>
<proteinExistence type="predicted"/>
<dbReference type="Gene3D" id="2.40.10.480">
    <property type="match status" value="1"/>
</dbReference>
<accession>A0A8T5V2M8</accession>
<dbReference type="EMBL" id="JAIOUQ010000008">
    <property type="protein sequence ID" value="MBZ2165925.1"/>
    <property type="molecule type" value="Genomic_DNA"/>
</dbReference>
<gene>
    <name evidence="5" type="ORF">K8N75_07725</name>
</gene>
<keyword evidence="2" id="KW-0812">Transmembrane</keyword>
<evidence type="ECO:0000313" key="6">
    <source>
        <dbReference type="Proteomes" id="UP000825933"/>
    </source>
</evidence>
<evidence type="ECO:0000313" key="5">
    <source>
        <dbReference type="EMBL" id="MBZ2165925.1"/>
    </source>
</evidence>
<dbReference type="InterPro" id="IPR018391">
    <property type="entry name" value="PQQ_b-propeller_rpt"/>
</dbReference>
<feature type="region of interest" description="Disordered" evidence="1">
    <location>
        <begin position="42"/>
        <end position="63"/>
    </location>
</feature>
<name>A0A8T5V2M8_9EURY</name>
<dbReference type="InterPro" id="IPR001434">
    <property type="entry name" value="OmcB-like_DUF11"/>
</dbReference>
<evidence type="ECO:0000256" key="2">
    <source>
        <dbReference type="SAM" id="Phobius"/>
    </source>
</evidence>
<evidence type="ECO:0000256" key="1">
    <source>
        <dbReference type="SAM" id="MobiDB-lite"/>
    </source>
</evidence>
<organism evidence="5 6">
    <name type="scientific">Methanobacterium spitsbergense</name>
    <dbReference type="NCBI Taxonomy" id="2874285"/>
    <lineage>
        <taxon>Archaea</taxon>
        <taxon>Methanobacteriati</taxon>
        <taxon>Methanobacteriota</taxon>
        <taxon>Methanomada group</taxon>
        <taxon>Methanobacteria</taxon>
        <taxon>Methanobacteriales</taxon>
        <taxon>Methanobacteriaceae</taxon>
        <taxon>Methanobacterium</taxon>
    </lineage>
</organism>
<keyword evidence="2" id="KW-0472">Membrane</keyword>
<dbReference type="SMART" id="SM00564">
    <property type="entry name" value="PQQ"/>
    <property type="match status" value="7"/>
</dbReference>
<dbReference type="Gene3D" id="2.130.10.10">
    <property type="entry name" value="YVTN repeat-like/Quinoprotein amine dehydrogenase"/>
    <property type="match status" value="1"/>
</dbReference>
<feature type="compositionally biased region" description="Polar residues" evidence="1">
    <location>
        <begin position="47"/>
        <end position="63"/>
    </location>
</feature>
<evidence type="ECO:0000259" key="3">
    <source>
        <dbReference type="Pfam" id="PF01345"/>
    </source>
</evidence>
<dbReference type="Pfam" id="PF13360">
    <property type="entry name" value="PQQ_2"/>
    <property type="match status" value="1"/>
</dbReference>
<keyword evidence="2" id="KW-1133">Transmembrane helix</keyword>
<dbReference type="NCBIfam" id="TIGR01451">
    <property type="entry name" value="B_ant_repeat"/>
    <property type="match status" value="1"/>
</dbReference>
<dbReference type="InterPro" id="IPR002372">
    <property type="entry name" value="PQQ_rpt_dom"/>
</dbReference>